<comment type="caution">
    <text evidence="1">The sequence shown here is derived from an EMBL/GenBank/DDBJ whole genome shotgun (WGS) entry which is preliminary data.</text>
</comment>
<sequence>MSLSDFQSLTDELRGVLQQDKLGRGEPLSVEAQVGVGLYRLAHGSTYVTIGHVFSIGKETSDKASSRFVLAVIKVLRLRTISYPDIGDAAQWDEIQTSFERRQGIPQIVGAIDGTHIPIAPPAVW</sequence>
<organism evidence="1 2">
    <name type="scientific">Puccinia striiformis f. sp. tritici PST-78</name>
    <dbReference type="NCBI Taxonomy" id="1165861"/>
    <lineage>
        <taxon>Eukaryota</taxon>
        <taxon>Fungi</taxon>
        <taxon>Dikarya</taxon>
        <taxon>Basidiomycota</taxon>
        <taxon>Pucciniomycotina</taxon>
        <taxon>Pucciniomycetes</taxon>
        <taxon>Pucciniales</taxon>
        <taxon>Pucciniaceae</taxon>
        <taxon>Puccinia</taxon>
    </lineage>
</organism>
<evidence type="ECO:0008006" key="3">
    <source>
        <dbReference type="Google" id="ProtNLM"/>
    </source>
</evidence>
<accession>A0A0L0VHC8</accession>
<dbReference type="Proteomes" id="UP000054564">
    <property type="component" value="Unassembled WGS sequence"/>
</dbReference>
<evidence type="ECO:0000313" key="1">
    <source>
        <dbReference type="EMBL" id="KNE98399.1"/>
    </source>
</evidence>
<proteinExistence type="predicted"/>
<keyword evidence="2" id="KW-1185">Reference proteome</keyword>
<name>A0A0L0VHC8_9BASI</name>
<protein>
    <recommendedName>
        <fullName evidence="3">DDE Tnp4 domain-containing protein</fullName>
    </recommendedName>
</protein>
<dbReference type="EMBL" id="AJIL01000057">
    <property type="protein sequence ID" value="KNE98399.1"/>
    <property type="molecule type" value="Genomic_DNA"/>
</dbReference>
<gene>
    <name evidence="1" type="ORF">PSTG_08318</name>
</gene>
<reference evidence="2" key="1">
    <citation type="submission" date="2014-03" db="EMBL/GenBank/DDBJ databases">
        <title>The Genome Sequence of Puccinia striiformis f. sp. tritici PST-78.</title>
        <authorList>
            <consortium name="The Broad Institute Genome Sequencing Platform"/>
            <person name="Cuomo C."/>
            <person name="Hulbert S."/>
            <person name="Chen X."/>
            <person name="Walker B."/>
            <person name="Young S.K."/>
            <person name="Zeng Q."/>
            <person name="Gargeya S."/>
            <person name="Fitzgerald M."/>
            <person name="Haas B."/>
            <person name="Abouelleil A."/>
            <person name="Alvarado L."/>
            <person name="Arachchi H.M."/>
            <person name="Berlin A.M."/>
            <person name="Chapman S.B."/>
            <person name="Goldberg J."/>
            <person name="Griggs A."/>
            <person name="Gujja S."/>
            <person name="Hansen M."/>
            <person name="Howarth C."/>
            <person name="Imamovic A."/>
            <person name="Larimer J."/>
            <person name="McCowan C."/>
            <person name="Montmayeur A."/>
            <person name="Murphy C."/>
            <person name="Neiman D."/>
            <person name="Pearson M."/>
            <person name="Priest M."/>
            <person name="Roberts A."/>
            <person name="Saif S."/>
            <person name="Shea T."/>
            <person name="Sisk P."/>
            <person name="Sykes S."/>
            <person name="Wortman J."/>
            <person name="Nusbaum C."/>
            <person name="Birren B."/>
        </authorList>
    </citation>
    <scope>NUCLEOTIDE SEQUENCE [LARGE SCALE GENOMIC DNA]</scope>
    <source>
        <strain evidence="2">race PST-78</strain>
    </source>
</reference>
<dbReference type="OrthoDB" id="2504952at2759"/>
<dbReference type="AlphaFoldDB" id="A0A0L0VHC8"/>
<evidence type="ECO:0000313" key="2">
    <source>
        <dbReference type="Proteomes" id="UP000054564"/>
    </source>
</evidence>